<proteinExistence type="predicted"/>
<comment type="caution">
    <text evidence="1">The sequence shown here is derived from an EMBL/GenBank/DDBJ whole genome shotgun (WGS) entry which is preliminary data.</text>
</comment>
<evidence type="ECO:0000313" key="1">
    <source>
        <dbReference type="EMBL" id="KAK5636408.1"/>
    </source>
</evidence>
<name>A0AAN7UZ40_9PEZI</name>
<organism evidence="1 2">
    <name type="scientific">Xylaria bambusicola</name>
    <dbReference type="NCBI Taxonomy" id="326684"/>
    <lineage>
        <taxon>Eukaryota</taxon>
        <taxon>Fungi</taxon>
        <taxon>Dikarya</taxon>
        <taxon>Ascomycota</taxon>
        <taxon>Pezizomycotina</taxon>
        <taxon>Sordariomycetes</taxon>
        <taxon>Xylariomycetidae</taxon>
        <taxon>Xylariales</taxon>
        <taxon>Xylariaceae</taxon>
        <taxon>Xylaria</taxon>
    </lineage>
</organism>
<protein>
    <submittedName>
        <fullName evidence="1">Uncharacterized protein</fullName>
    </submittedName>
</protein>
<sequence>MIWREDFMRTPGSREESSRLYHGLIMTQLEAHIAIRFNAIEDIQIPPELVDLVLIVRIHVTDIMFCDKLHDLLTSLTPLLNRQDHKWDVQTVELLLY</sequence>
<evidence type="ECO:0000313" key="2">
    <source>
        <dbReference type="Proteomes" id="UP001305414"/>
    </source>
</evidence>
<dbReference type="AlphaFoldDB" id="A0AAN7UZ40"/>
<dbReference type="Proteomes" id="UP001305414">
    <property type="component" value="Unassembled WGS sequence"/>
</dbReference>
<accession>A0AAN7UZ40</accession>
<gene>
    <name evidence="1" type="ORF">RRF57_012120</name>
</gene>
<keyword evidence="2" id="KW-1185">Reference proteome</keyword>
<dbReference type="EMBL" id="JAWHQM010000068">
    <property type="protein sequence ID" value="KAK5636408.1"/>
    <property type="molecule type" value="Genomic_DNA"/>
</dbReference>
<reference evidence="1 2" key="1">
    <citation type="submission" date="2023-10" db="EMBL/GenBank/DDBJ databases">
        <title>Draft genome sequence of Xylaria bambusicola isolate GMP-LS, the root and basal stem rot pathogen of sugarcane in Indonesia.</title>
        <authorList>
            <person name="Selvaraj P."/>
            <person name="Muralishankar V."/>
            <person name="Muruganantham S."/>
            <person name="Sp S."/>
            <person name="Haryani S."/>
            <person name="Lau K.J.X."/>
            <person name="Naqvi N.I."/>
        </authorList>
    </citation>
    <scope>NUCLEOTIDE SEQUENCE [LARGE SCALE GENOMIC DNA]</scope>
    <source>
        <strain evidence="1">GMP-LS</strain>
    </source>
</reference>